<proteinExistence type="predicted"/>
<accession>G4A5L2</accession>
<gene>
    <name evidence="1" type="ORF">SC1083_0097</name>
</gene>
<dbReference type="AlphaFoldDB" id="G4A5L2"/>
<comment type="caution">
    <text evidence="1">The sequence shown here is derived from an EMBL/GenBank/DDBJ whole genome shotgun (WGS) entry which is preliminary data.</text>
</comment>
<name>G4A5L2_AGGAC</name>
<evidence type="ECO:0000313" key="2">
    <source>
        <dbReference type="Proteomes" id="UP000005508"/>
    </source>
</evidence>
<reference evidence="1 2" key="1">
    <citation type="submission" date="2010-10" db="EMBL/GenBank/DDBJ databases">
        <authorList>
            <person name="Chen C."/>
            <person name="Kittichotirat W."/>
            <person name="Asikainen S."/>
            <person name="Bumgarner R."/>
        </authorList>
    </citation>
    <scope>NUCLEOTIDE SEQUENCE [LARGE SCALE GENOMIC DNA]</scope>
    <source>
        <strain evidence="1 2">SC1083</strain>
    </source>
</reference>
<dbReference type="EMBL" id="AEJM01000001">
    <property type="protein sequence ID" value="EGY35402.1"/>
    <property type="molecule type" value="Genomic_DNA"/>
</dbReference>
<evidence type="ECO:0000313" key="1">
    <source>
        <dbReference type="EMBL" id="EGY35402.1"/>
    </source>
</evidence>
<sequence length="50" mass="5814">MRLFSIFIMLKPHGLPGLKTNSPILLELLFNQKSYFCDPGSIFCTWFSNF</sequence>
<dbReference type="Proteomes" id="UP000005508">
    <property type="component" value="Unassembled WGS sequence"/>
</dbReference>
<protein>
    <submittedName>
        <fullName evidence="1">Uncharacterized protein</fullName>
    </submittedName>
</protein>
<organism evidence="1 2">
    <name type="scientific">Aggregatibacter actinomycetemcomitans serotype e str. SC1083</name>
    <dbReference type="NCBI Taxonomy" id="907488"/>
    <lineage>
        <taxon>Bacteria</taxon>
        <taxon>Pseudomonadati</taxon>
        <taxon>Pseudomonadota</taxon>
        <taxon>Gammaproteobacteria</taxon>
        <taxon>Pasteurellales</taxon>
        <taxon>Pasteurellaceae</taxon>
        <taxon>Aggregatibacter</taxon>
    </lineage>
</organism>